<evidence type="ECO:0000256" key="1">
    <source>
        <dbReference type="SAM" id="MobiDB-lite"/>
    </source>
</evidence>
<proteinExistence type="predicted"/>
<dbReference type="EMBL" id="JAULUE010002065">
    <property type="protein sequence ID" value="KAK5878295.1"/>
    <property type="molecule type" value="Genomic_DNA"/>
</dbReference>
<feature type="region of interest" description="Disordered" evidence="1">
    <location>
        <begin position="1"/>
        <end position="162"/>
    </location>
</feature>
<protein>
    <submittedName>
        <fullName evidence="2">Uncharacterized protein</fullName>
    </submittedName>
</protein>
<keyword evidence="3" id="KW-1185">Reference proteome</keyword>
<organism evidence="2 3">
    <name type="scientific">Champsocephalus esox</name>
    <name type="common">pike icefish</name>
    <dbReference type="NCBI Taxonomy" id="159716"/>
    <lineage>
        <taxon>Eukaryota</taxon>
        <taxon>Metazoa</taxon>
        <taxon>Chordata</taxon>
        <taxon>Craniata</taxon>
        <taxon>Vertebrata</taxon>
        <taxon>Euteleostomi</taxon>
        <taxon>Actinopterygii</taxon>
        <taxon>Neopterygii</taxon>
        <taxon>Teleostei</taxon>
        <taxon>Neoteleostei</taxon>
        <taxon>Acanthomorphata</taxon>
        <taxon>Eupercaria</taxon>
        <taxon>Perciformes</taxon>
        <taxon>Notothenioidei</taxon>
        <taxon>Channichthyidae</taxon>
        <taxon>Champsocephalus</taxon>
    </lineage>
</organism>
<dbReference type="Proteomes" id="UP001335648">
    <property type="component" value="Unassembled WGS sequence"/>
</dbReference>
<feature type="compositionally biased region" description="Pro residues" evidence="1">
    <location>
        <begin position="102"/>
        <end position="117"/>
    </location>
</feature>
<name>A0AAN8B5G2_9TELE</name>
<sequence length="162" mass="17821">MNNPPNPPPSLADPFPPHPAIQHYPKTPPAPHALSSPGLIRHDRSLHYPHSYLPPPHPIAWRSHSTPDFNDETGSPRPSPSATPLTLTAFRPRTAHHSIPPLHHPNPPTVITPPTTSPRPRSAAPPLDPRYLPIGPPSTYTKSFPDRLHRHPRPPHPPPTPS</sequence>
<accession>A0AAN8B5G2</accession>
<reference evidence="2 3" key="1">
    <citation type="journal article" date="2023" name="Mol. Biol. Evol.">
        <title>Genomics of Secondarily Temperate Adaptation in the Only Non-Antarctic Icefish.</title>
        <authorList>
            <person name="Rivera-Colon A.G."/>
            <person name="Rayamajhi N."/>
            <person name="Minhas B.F."/>
            <person name="Madrigal G."/>
            <person name="Bilyk K.T."/>
            <person name="Yoon V."/>
            <person name="Hune M."/>
            <person name="Gregory S."/>
            <person name="Cheng C.H.C."/>
            <person name="Catchen J.M."/>
        </authorList>
    </citation>
    <scope>NUCLEOTIDE SEQUENCE [LARGE SCALE GENOMIC DNA]</scope>
    <source>
        <strain evidence="2">JC2023a</strain>
    </source>
</reference>
<gene>
    <name evidence="2" type="ORF">CesoFtcFv8_023711</name>
</gene>
<evidence type="ECO:0000313" key="3">
    <source>
        <dbReference type="Proteomes" id="UP001335648"/>
    </source>
</evidence>
<comment type="caution">
    <text evidence="2">The sequence shown here is derived from an EMBL/GenBank/DDBJ whole genome shotgun (WGS) entry which is preliminary data.</text>
</comment>
<evidence type="ECO:0000313" key="2">
    <source>
        <dbReference type="EMBL" id="KAK5878295.1"/>
    </source>
</evidence>
<dbReference type="AlphaFoldDB" id="A0AAN8B5G2"/>
<feature type="compositionally biased region" description="Pro residues" evidence="1">
    <location>
        <begin position="1"/>
        <end position="19"/>
    </location>
</feature>